<proteinExistence type="predicted"/>
<dbReference type="PATRIC" id="fig|45076.6.peg.2516"/>
<evidence type="ECO:0000256" key="1">
    <source>
        <dbReference type="SAM" id="MobiDB-lite"/>
    </source>
</evidence>
<dbReference type="EMBL" id="LNZC01000029">
    <property type="protein sequence ID" value="KTD76175.1"/>
    <property type="molecule type" value="Genomic_DNA"/>
</dbReference>
<keyword evidence="3" id="KW-1185">Reference proteome</keyword>
<feature type="region of interest" description="Disordered" evidence="1">
    <location>
        <begin position="199"/>
        <end position="220"/>
    </location>
</feature>
<feature type="region of interest" description="Disordered" evidence="1">
    <location>
        <begin position="1"/>
        <end position="37"/>
    </location>
</feature>
<dbReference type="RefSeq" id="WP_058494063.1">
    <property type="nucleotide sequence ID" value="NZ_CBCRUR010000018.1"/>
</dbReference>
<evidence type="ECO:0000313" key="2">
    <source>
        <dbReference type="EMBL" id="KTD76175.1"/>
    </source>
</evidence>
<organism evidence="2 3">
    <name type="scientific">Legionella worsleiensis</name>
    <dbReference type="NCBI Taxonomy" id="45076"/>
    <lineage>
        <taxon>Bacteria</taxon>
        <taxon>Pseudomonadati</taxon>
        <taxon>Pseudomonadota</taxon>
        <taxon>Gammaproteobacteria</taxon>
        <taxon>Legionellales</taxon>
        <taxon>Legionellaceae</taxon>
        <taxon>Legionella</taxon>
    </lineage>
</organism>
<protein>
    <recommendedName>
        <fullName evidence="4">Substrate of the Dot/Icm secretion system</fullName>
    </recommendedName>
</protein>
<gene>
    <name evidence="2" type="ORF">Lwor_2293</name>
</gene>
<reference evidence="2 3" key="1">
    <citation type="submission" date="2015-11" db="EMBL/GenBank/DDBJ databases">
        <title>Genomic analysis of 38 Legionella species identifies large and diverse effector repertoires.</title>
        <authorList>
            <person name="Burstein D."/>
            <person name="Amaro F."/>
            <person name="Zusman T."/>
            <person name="Lifshitz Z."/>
            <person name="Cohen O."/>
            <person name="Gilbert J.A."/>
            <person name="Pupko T."/>
            <person name="Shuman H.A."/>
            <person name="Segal G."/>
        </authorList>
    </citation>
    <scope>NUCLEOTIDE SEQUENCE [LARGE SCALE GENOMIC DNA]</scope>
    <source>
        <strain evidence="2 3">ATCC 49508</strain>
    </source>
</reference>
<evidence type="ECO:0008006" key="4">
    <source>
        <dbReference type="Google" id="ProtNLM"/>
    </source>
</evidence>
<feature type="compositionally biased region" description="Polar residues" evidence="1">
    <location>
        <begin position="210"/>
        <end position="220"/>
    </location>
</feature>
<dbReference type="Proteomes" id="UP000054662">
    <property type="component" value="Unassembled WGS sequence"/>
</dbReference>
<accession>A0A0W1A4B3</accession>
<dbReference type="AlphaFoldDB" id="A0A0W1A4B3"/>
<evidence type="ECO:0000313" key="3">
    <source>
        <dbReference type="Proteomes" id="UP000054662"/>
    </source>
</evidence>
<sequence length="220" mass="24892">MSRNDEQQEKNVQKERQRLAEQQRKKNELDLLRQAEEQRLKDEQIRNAILDDSMTAAPVATTLSFQVQPPAGEGEDWQKIIEDFKKLYPYSPIKNNILTFPTQKDAINFFTAQARQEPPRKFLAIQIGSDGKPTGYTLFSCGNGTLYQGSLAEIESQLKAELKNQPDDHNLQEGLATIMRASNTAQSYKESLKLIKEPSEGKLEHDLLSGQVSSSSQHTK</sequence>
<dbReference type="OrthoDB" id="5637986at2"/>
<name>A0A0W1A4B3_9GAMM</name>
<comment type="caution">
    <text evidence="2">The sequence shown here is derived from an EMBL/GenBank/DDBJ whole genome shotgun (WGS) entry which is preliminary data.</text>
</comment>